<keyword evidence="3" id="KW-0678">Repressor</keyword>
<evidence type="ECO:0000256" key="5">
    <source>
        <dbReference type="ARBA" id="ARBA00022664"/>
    </source>
</evidence>
<dbReference type="InterPro" id="IPR045071">
    <property type="entry name" value="BBP-like"/>
</dbReference>
<dbReference type="Pfam" id="PF16275">
    <property type="entry name" value="SF1-HH"/>
    <property type="match status" value="1"/>
</dbReference>
<keyword evidence="8 17" id="KW-0863">Zinc-finger</keyword>
<accession>A0A9P0G300</accession>
<keyword evidence="5 19" id="KW-0507">mRNA processing</keyword>
<keyword evidence="4" id="KW-0597">Phosphoprotein</keyword>
<evidence type="ECO:0000256" key="6">
    <source>
        <dbReference type="ARBA" id="ARBA00022723"/>
    </source>
</evidence>
<evidence type="ECO:0000256" key="18">
    <source>
        <dbReference type="PROSITE-ProRule" id="PRU00117"/>
    </source>
</evidence>
<feature type="compositionally biased region" description="Low complexity" evidence="20">
    <location>
        <begin position="508"/>
        <end position="520"/>
    </location>
</feature>
<evidence type="ECO:0000313" key="23">
    <source>
        <dbReference type="Proteomes" id="UP001153636"/>
    </source>
</evidence>
<keyword evidence="13" id="KW-0804">Transcription</keyword>
<evidence type="ECO:0000256" key="8">
    <source>
        <dbReference type="ARBA" id="ARBA00022771"/>
    </source>
</evidence>
<dbReference type="SUPFAM" id="SSF57756">
    <property type="entry name" value="Retrovirus zinc finger-like domains"/>
    <property type="match status" value="1"/>
</dbReference>
<evidence type="ECO:0000256" key="3">
    <source>
        <dbReference type="ARBA" id="ARBA00022491"/>
    </source>
</evidence>
<evidence type="ECO:0000256" key="4">
    <source>
        <dbReference type="ARBA" id="ARBA00022553"/>
    </source>
</evidence>
<dbReference type="Pfam" id="PF22675">
    <property type="entry name" value="KH-I_KHDC4-BBP"/>
    <property type="match status" value="1"/>
</dbReference>
<dbReference type="GO" id="GO:0000398">
    <property type="term" value="P:mRNA splicing, via spliceosome"/>
    <property type="evidence" value="ECO:0007669"/>
    <property type="project" value="UniProtKB-UniRule"/>
</dbReference>
<dbReference type="Gene3D" id="6.10.140.1790">
    <property type="match status" value="1"/>
</dbReference>
<evidence type="ECO:0000256" key="2">
    <source>
        <dbReference type="ARBA" id="ARBA00010382"/>
    </source>
</evidence>
<feature type="region of interest" description="Disordered" evidence="20">
    <location>
        <begin position="1"/>
        <end position="72"/>
    </location>
</feature>
<dbReference type="Gene3D" id="4.10.60.10">
    <property type="entry name" value="Zinc finger, CCHC-type"/>
    <property type="match status" value="1"/>
</dbReference>
<evidence type="ECO:0000256" key="17">
    <source>
        <dbReference type="PROSITE-ProRule" id="PRU00047"/>
    </source>
</evidence>
<dbReference type="FunFam" id="4.10.60.10:FF:000031">
    <property type="entry name" value="splicing factor 1"/>
    <property type="match status" value="1"/>
</dbReference>
<evidence type="ECO:0000256" key="14">
    <source>
        <dbReference type="ARBA" id="ARBA00023187"/>
    </source>
</evidence>
<keyword evidence="9 19" id="KW-0862">Zinc</keyword>
<evidence type="ECO:0000256" key="1">
    <source>
        <dbReference type="ARBA" id="ARBA00004123"/>
    </source>
</evidence>
<dbReference type="InterPro" id="IPR001878">
    <property type="entry name" value="Znf_CCHC"/>
</dbReference>
<dbReference type="PROSITE" id="PS50158">
    <property type="entry name" value="ZF_CCHC"/>
    <property type="match status" value="1"/>
</dbReference>
<dbReference type="GO" id="GO:0008270">
    <property type="term" value="F:zinc ion binding"/>
    <property type="evidence" value="ECO:0007669"/>
    <property type="project" value="UniProtKB-UniRule"/>
</dbReference>
<comment type="function">
    <text evidence="16">Necessary for the ATP-dependent first step of spliceosome assembly. Binds to the intron branch point sequence (BPS) 5'-UACUAAC-3' of the pre-mRNA. May act as transcription repressor.</text>
</comment>
<evidence type="ECO:0000256" key="10">
    <source>
        <dbReference type="ARBA" id="ARBA00022884"/>
    </source>
</evidence>
<evidence type="ECO:0000256" key="16">
    <source>
        <dbReference type="ARBA" id="ARBA00055181"/>
    </source>
</evidence>
<dbReference type="CDD" id="cd22382">
    <property type="entry name" value="KH-I_SF1"/>
    <property type="match status" value="1"/>
</dbReference>
<dbReference type="InterPro" id="IPR055256">
    <property type="entry name" value="KH_1_KHDC4/BBP-like"/>
</dbReference>
<feature type="compositionally biased region" description="Pro residues" evidence="20">
    <location>
        <begin position="524"/>
        <end position="549"/>
    </location>
</feature>
<keyword evidence="14 19" id="KW-0508">mRNA splicing</keyword>
<dbReference type="PANTHER" id="PTHR11208">
    <property type="entry name" value="RNA-BINDING PROTEIN RELATED"/>
    <property type="match status" value="1"/>
</dbReference>
<comment type="subcellular location">
    <subcellularLocation>
        <location evidence="1 19">Nucleus</location>
    </subcellularLocation>
</comment>
<reference evidence="22" key="1">
    <citation type="submission" date="2022-01" db="EMBL/GenBank/DDBJ databases">
        <authorList>
            <person name="King R."/>
        </authorList>
    </citation>
    <scope>NUCLEOTIDE SEQUENCE</scope>
</reference>
<dbReference type="OrthoDB" id="10021397at2759"/>
<keyword evidence="23" id="KW-1185">Reference proteome</keyword>
<feature type="compositionally biased region" description="Pro residues" evidence="20">
    <location>
        <begin position="479"/>
        <end position="507"/>
    </location>
</feature>
<evidence type="ECO:0000256" key="15">
    <source>
        <dbReference type="ARBA" id="ARBA00023242"/>
    </source>
</evidence>
<evidence type="ECO:0000256" key="12">
    <source>
        <dbReference type="ARBA" id="ARBA00023015"/>
    </source>
</evidence>
<comment type="function">
    <text evidence="19">Necessary for the splicing of pre-mRNA. Has a role in the recognition of the branch site (5'-UACUAAC-3'), the pyrimidine tract and the 3'-splice site at the 3'-end of introns.</text>
</comment>
<keyword evidence="7 19" id="KW-0747">Spliceosome</keyword>
<protein>
    <recommendedName>
        <fullName evidence="19">Branchpoint-bridging protein</fullName>
    </recommendedName>
</protein>
<organism evidence="22 23">
    <name type="scientific">Psylliodes chrysocephalus</name>
    <dbReference type="NCBI Taxonomy" id="3402493"/>
    <lineage>
        <taxon>Eukaryota</taxon>
        <taxon>Metazoa</taxon>
        <taxon>Ecdysozoa</taxon>
        <taxon>Arthropoda</taxon>
        <taxon>Hexapoda</taxon>
        <taxon>Insecta</taxon>
        <taxon>Pterygota</taxon>
        <taxon>Neoptera</taxon>
        <taxon>Endopterygota</taxon>
        <taxon>Coleoptera</taxon>
        <taxon>Polyphaga</taxon>
        <taxon>Cucujiformia</taxon>
        <taxon>Chrysomeloidea</taxon>
        <taxon>Chrysomelidae</taxon>
        <taxon>Galerucinae</taxon>
        <taxon>Alticini</taxon>
        <taxon>Psylliodes</taxon>
    </lineage>
</organism>
<dbReference type="InterPro" id="IPR036875">
    <property type="entry name" value="Znf_CCHC_sf"/>
</dbReference>
<evidence type="ECO:0000256" key="13">
    <source>
        <dbReference type="ARBA" id="ARBA00023163"/>
    </source>
</evidence>
<dbReference type="AlphaFoldDB" id="A0A9P0G300"/>
<dbReference type="FunFam" id="3.30.1370.10:FF:000016">
    <property type="entry name" value="Putative splicing factor 1"/>
    <property type="match status" value="1"/>
</dbReference>
<dbReference type="InterPro" id="IPR047086">
    <property type="entry name" value="SF1-HH_sf"/>
</dbReference>
<dbReference type="SMART" id="SM00322">
    <property type="entry name" value="KH"/>
    <property type="match status" value="1"/>
</dbReference>
<dbReference type="InterPro" id="IPR032570">
    <property type="entry name" value="SF1-HH"/>
</dbReference>
<evidence type="ECO:0000259" key="21">
    <source>
        <dbReference type="PROSITE" id="PS50158"/>
    </source>
</evidence>
<evidence type="ECO:0000256" key="19">
    <source>
        <dbReference type="RuleBase" id="RU367126"/>
    </source>
</evidence>
<evidence type="ECO:0000256" key="20">
    <source>
        <dbReference type="SAM" id="MobiDB-lite"/>
    </source>
</evidence>
<gene>
    <name evidence="22" type="ORF">PSYICH_LOCUS1354</name>
</gene>
<dbReference type="Gene3D" id="3.30.1370.10">
    <property type="entry name" value="K Homology domain, type 1"/>
    <property type="match status" value="1"/>
</dbReference>
<keyword evidence="12" id="KW-0805">Transcription regulation</keyword>
<keyword evidence="15 19" id="KW-0539">Nucleus</keyword>
<comment type="similarity">
    <text evidence="2 19">Belongs to the BBP/SF1 family.</text>
</comment>
<evidence type="ECO:0000256" key="9">
    <source>
        <dbReference type="ARBA" id="ARBA00022833"/>
    </source>
</evidence>
<dbReference type="GO" id="GO:0005681">
    <property type="term" value="C:spliceosomal complex"/>
    <property type="evidence" value="ECO:0007669"/>
    <property type="project" value="UniProtKB-KW"/>
</dbReference>
<evidence type="ECO:0000256" key="7">
    <source>
        <dbReference type="ARBA" id="ARBA00022728"/>
    </source>
</evidence>
<feature type="compositionally biased region" description="Basic and acidic residues" evidence="20">
    <location>
        <begin position="27"/>
        <end position="57"/>
    </location>
</feature>
<keyword evidence="11" id="KW-0007">Acetylation</keyword>
<evidence type="ECO:0000313" key="22">
    <source>
        <dbReference type="EMBL" id="CAH1099979.1"/>
    </source>
</evidence>
<keyword evidence="6 19" id="KW-0479">Metal-binding</keyword>
<dbReference type="EMBL" id="OV651813">
    <property type="protein sequence ID" value="CAH1099979.1"/>
    <property type="molecule type" value="Genomic_DNA"/>
</dbReference>
<proteinExistence type="inferred from homology"/>
<dbReference type="InterPro" id="IPR004087">
    <property type="entry name" value="KH_dom"/>
</dbReference>
<dbReference type="PROSITE" id="PS50084">
    <property type="entry name" value="KH_TYPE_1"/>
    <property type="match status" value="1"/>
</dbReference>
<feature type="region of interest" description="Disordered" evidence="20">
    <location>
        <begin position="86"/>
        <end position="130"/>
    </location>
</feature>
<dbReference type="GO" id="GO:0005654">
    <property type="term" value="C:nucleoplasm"/>
    <property type="evidence" value="ECO:0007669"/>
    <property type="project" value="UniProtKB-ARBA"/>
</dbReference>
<name>A0A9P0G300_9CUCU</name>
<feature type="domain" description="CCHC-type" evidence="21">
    <location>
        <begin position="378"/>
        <end position="393"/>
    </location>
</feature>
<dbReference type="GO" id="GO:0003729">
    <property type="term" value="F:mRNA binding"/>
    <property type="evidence" value="ECO:0007669"/>
    <property type="project" value="TreeGrafter"/>
</dbReference>
<dbReference type="PANTHER" id="PTHR11208:SF45">
    <property type="entry name" value="SPLICING FACTOR 1"/>
    <property type="match status" value="1"/>
</dbReference>
<dbReference type="InterPro" id="IPR036612">
    <property type="entry name" value="KH_dom_type_1_sf"/>
</dbReference>
<dbReference type="Proteomes" id="UP001153636">
    <property type="component" value="Chromosome 1"/>
</dbReference>
<keyword evidence="10 18" id="KW-0694">RNA-binding</keyword>
<dbReference type="GO" id="GO:0048024">
    <property type="term" value="P:regulation of mRNA splicing, via spliceosome"/>
    <property type="evidence" value="ECO:0007669"/>
    <property type="project" value="TreeGrafter"/>
</dbReference>
<dbReference type="Pfam" id="PF00098">
    <property type="entry name" value="zf-CCHC"/>
    <property type="match status" value="1"/>
</dbReference>
<feature type="region of interest" description="Disordered" evidence="20">
    <location>
        <begin position="447"/>
        <end position="565"/>
    </location>
</feature>
<feature type="region of interest" description="Disordered" evidence="20">
    <location>
        <begin position="158"/>
        <end position="190"/>
    </location>
</feature>
<evidence type="ECO:0000256" key="11">
    <source>
        <dbReference type="ARBA" id="ARBA00022990"/>
    </source>
</evidence>
<feature type="compositionally biased region" description="Basic and acidic residues" evidence="20">
    <location>
        <begin position="181"/>
        <end position="190"/>
    </location>
</feature>
<dbReference type="SUPFAM" id="SSF54791">
    <property type="entry name" value="Eukaryotic type KH-domain (KH-domain type I)"/>
    <property type="match status" value="1"/>
</dbReference>
<dbReference type="GO" id="GO:0045131">
    <property type="term" value="F:pre-mRNA branch point binding"/>
    <property type="evidence" value="ECO:0007669"/>
    <property type="project" value="UniProtKB-UniRule"/>
</dbReference>
<sequence>MGSSKRRGDRSRSRDRDRRDRKRSRSRDRYRDRDRRRERSRSRSRDRDRDRRREKVRSPTPTEQDGDKMIADTLATIAATRNFASLISKEGDGNSNMSSGSTEDDRKKKKRSRWGGSEHEKIFIPGMPTILPPNLNKDQEEAYLLQLQIEEVSRKLRSGDLGISPNPEERSPSPEPIYSSDGKRLNTREFRTRKRLEEERHSLVMKMQSINPEFKPPLDYKPPVTRVSDKVMIPQEEHPEINFVGLLIGPRGNTLKTMEKETGAKIIIRGKGSVKEGKVGRKDGQPLPGEDEPLHAYITATNPEYVKKAVEKIKEVIRQGVEVPENQNDLRRMQLRELAQLNGTLRENDGLRCNNCGATDHKSWLCPDKPNITNSIVCSSCGAAGHIARDCRSKRPGLGGPPLPGQGDKAKIDEEYMSLMAELGEGPQPVFIQNGNNQQRKTQTGFNIFDPQSAPRPLMAAPMTSAPPMPLMNGNMPPAQWPGPPQMPWPPGPPPGILPPPPPPGASSPPQSMAMAPSSWGSNQPPPPGAPPPFSVWPPASFPPPPPPGIDVSSLLTSPPPPPPS</sequence>
<dbReference type="SMART" id="SM00343">
    <property type="entry name" value="ZnF_C2HC"/>
    <property type="match status" value="2"/>
</dbReference>